<dbReference type="GO" id="GO:0015074">
    <property type="term" value="P:DNA integration"/>
    <property type="evidence" value="ECO:0007669"/>
    <property type="project" value="InterPro"/>
</dbReference>
<dbReference type="Gene3D" id="1.10.443.10">
    <property type="entry name" value="Intergrase catalytic core"/>
    <property type="match status" value="1"/>
</dbReference>
<evidence type="ECO:0000313" key="2">
    <source>
        <dbReference type="EMBL" id="MBZ0159459.1"/>
    </source>
</evidence>
<dbReference type="SUPFAM" id="SSF56349">
    <property type="entry name" value="DNA breaking-rejoining enzymes"/>
    <property type="match status" value="1"/>
</dbReference>
<protein>
    <submittedName>
        <fullName evidence="2">Uncharacterized protein</fullName>
    </submittedName>
</protein>
<dbReference type="GO" id="GO:0006310">
    <property type="term" value="P:DNA recombination"/>
    <property type="evidence" value="ECO:0007669"/>
    <property type="project" value="UniProtKB-KW"/>
</dbReference>
<organism evidence="2 3">
    <name type="scientific">Candidatus Methylomirabilis tolerans</name>
    <dbReference type="NCBI Taxonomy" id="3123416"/>
    <lineage>
        <taxon>Bacteria</taxon>
        <taxon>Candidatus Methylomirabilota</taxon>
        <taxon>Candidatus Methylomirabilia</taxon>
        <taxon>Candidatus Methylomirabilales</taxon>
        <taxon>Candidatus Methylomirabilaceae</taxon>
        <taxon>Candidatus Methylomirabilis</taxon>
    </lineage>
</organism>
<keyword evidence="1" id="KW-0233">DNA recombination</keyword>
<dbReference type="GO" id="GO:0003677">
    <property type="term" value="F:DNA binding"/>
    <property type="evidence" value="ECO:0007669"/>
    <property type="project" value="InterPro"/>
</dbReference>
<reference evidence="2 3" key="1">
    <citation type="journal article" date="2021" name="bioRxiv">
        <title>Unraveling nitrogen, sulfur and carbon metabolic pathways and microbial community transcriptional responses to substrate deprivation and toxicity stresses in a bioreactor mimicking anoxic brackish coastal sediment conditions.</title>
        <authorList>
            <person name="Martins P.D."/>
            <person name="Echeveste M.J."/>
            <person name="Arshad A."/>
            <person name="Kurth J."/>
            <person name="Ouboter H."/>
            <person name="Jetten M.S.M."/>
            <person name="Welte C.U."/>
        </authorList>
    </citation>
    <scope>NUCLEOTIDE SEQUENCE [LARGE SCALE GENOMIC DNA]</scope>
    <source>
        <strain evidence="2">MAG_38</strain>
    </source>
</reference>
<dbReference type="Proteomes" id="UP001197609">
    <property type="component" value="Unassembled WGS sequence"/>
</dbReference>
<dbReference type="AlphaFoldDB" id="A0AAJ1AGU8"/>
<sequence>MRLAGDLGLRRREFHQLDLEDVEEGKVGRMTLSVTRKGESEKVPLTVPAPTEAVLRAWVASAQVF</sequence>
<proteinExistence type="predicted"/>
<accession>A0AAJ1AGU8</accession>
<dbReference type="InterPro" id="IPR013762">
    <property type="entry name" value="Integrase-like_cat_sf"/>
</dbReference>
<dbReference type="InterPro" id="IPR011010">
    <property type="entry name" value="DNA_brk_join_enz"/>
</dbReference>
<evidence type="ECO:0000256" key="1">
    <source>
        <dbReference type="ARBA" id="ARBA00023172"/>
    </source>
</evidence>
<comment type="caution">
    <text evidence="2">The sequence shown here is derived from an EMBL/GenBank/DDBJ whole genome shotgun (WGS) entry which is preliminary data.</text>
</comment>
<gene>
    <name evidence="2" type="ORF">K8G79_04895</name>
</gene>
<evidence type="ECO:0000313" key="3">
    <source>
        <dbReference type="Proteomes" id="UP001197609"/>
    </source>
</evidence>
<dbReference type="EMBL" id="JAIOIU010000054">
    <property type="protein sequence ID" value="MBZ0159459.1"/>
    <property type="molecule type" value="Genomic_DNA"/>
</dbReference>
<name>A0AAJ1AGU8_9BACT</name>